<evidence type="ECO:0000256" key="1">
    <source>
        <dbReference type="SAM" id="MobiDB-lite"/>
    </source>
</evidence>
<gene>
    <name evidence="2" type="ORF">BJ875DRAFT_468450</name>
</gene>
<dbReference type="OrthoDB" id="4203030at2759"/>
<comment type="caution">
    <text evidence="2">The sequence shown here is derived from an EMBL/GenBank/DDBJ whole genome shotgun (WGS) entry which is preliminary data.</text>
</comment>
<dbReference type="Proteomes" id="UP000824998">
    <property type="component" value="Unassembled WGS sequence"/>
</dbReference>
<dbReference type="AlphaFoldDB" id="A0A9P7YDV3"/>
<evidence type="ECO:0000313" key="3">
    <source>
        <dbReference type="Proteomes" id="UP000824998"/>
    </source>
</evidence>
<organism evidence="2 3">
    <name type="scientific">Amylocarpus encephaloides</name>
    <dbReference type="NCBI Taxonomy" id="45428"/>
    <lineage>
        <taxon>Eukaryota</taxon>
        <taxon>Fungi</taxon>
        <taxon>Dikarya</taxon>
        <taxon>Ascomycota</taxon>
        <taxon>Pezizomycotina</taxon>
        <taxon>Leotiomycetes</taxon>
        <taxon>Helotiales</taxon>
        <taxon>Helotiales incertae sedis</taxon>
        <taxon>Amylocarpus</taxon>
    </lineage>
</organism>
<feature type="compositionally biased region" description="Low complexity" evidence="1">
    <location>
        <begin position="33"/>
        <end position="47"/>
    </location>
</feature>
<accession>A0A9P7YDV3</accession>
<keyword evidence="3" id="KW-1185">Reference proteome</keyword>
<name>A0A9P7YDV3_9HELO</name>
<feature type="compositionally biased region" description="Pro residues" evidence="1">
    <location>
        <begin position="1"/>
        <end position="10"/>
    </location>
</feature>
<dbReference type="EMBL" id="MU251579">
    <property type="protein sequence ID" value="KAG9231831.1"/>
    <property type="molecule type" value="Genomic_DNA"/>
</dbReference>
<sequence length="217" mass="24606">MARQDPPPYTPRATTFRPHDFETASIRSAAPSYVSTVPVPASSAASSTRRIGLPPIPPIGDRSYNSTPSLEAFRNPTWSRTHVSNPTSRAYASVASRRASALTVQEQSNLLLAALNGEEAIAQMKKRMDAEERDRTIRTAEDPYLVGEHAAELNRQERLKKENGWQVLEQENVRWDWLLAQMSDWEERDKSWKKFRKEIEEGKSTKLAKRLGLKSRS</sequence>
<evidence type="ECO:0000313" key="2">
    <source>
        <dbReference type="EMBL" id="KAG9231831.1"/>
    </source>
</evidence>
<protein>
    <submittedName>
        <fullName evidence="2">Uncharacterized protein</fullName>
    </submittedName>
</protein>
<feature type="region of interest" description="Disordered" evidence="1">
    <location>
        <begin position="1"/>
        <end position="20"/>
    </location>
</feature>
<feature type="region of interest" description="Disordered" evidence="1">
    <location>
        <begin position="33"/>
        <end position="62"/>
    </location>
</feature>
<proteinExistence type="predicted"/>
<reference evidence="2" key="1">
    <citation type="journal article" date="2021" name="IMA Fungus">
        <title>Genomic characterization of three marine fungi, including Emericellopsis atlantica sp. nov. with signatures of a generalist lifestyle and marine biomass degradation.</title>
        <authorList>
            <person name="Hagestad O.C."/>
            <person name="Hou L."/>
            <person name="Andersen J.H."/>
            <person name="Hansen E.H."/>
            <person name="Altermark B."/>
            <person name="Li C."/>
            <person name="Kuhnert E."/>
            <person name="Cox R.J."/>
            <person name="Crous P.W."/>
            <person name="Spatafora J.W."/>
            <person name="Lail K."/>
            <person name="Amirebrahimi M."/>
            <person name="Lipzen A."/>
            <person name="Pangilinan J."/>
            <person name="Andreopoulos W."/>
            <person name="Hayes R.D."/>
            <person name="Ng V."/>
            <person name="Grigoriev I.V."/>
            <person name="Jackson S.A."/>
            <person name="Sutton T.D.S."/>
            <person name="Dobson A.D.W."/>
            <person name="Rama T."/>
        </authorList>
    </citation>
    <scope>NUCLEOTIDE SEQUENCE</scope>
    <source>
        <strain evidence="2">TRa018bII</strain>
    </source>
</reference>